<keyword evidence="3" id="KW-1185">Reference proteome</keyword>
<accession>A0A6N9T3L6</accession>
<organism evidence="2 3">
    <name type="scientific">Jiella pacifica</name>
    <dbReference type="NCBI Taxonomy" id="2696469"/>
    <lineage>
        <taxon>Bacteria</taxon>
        <taxon>Pseudomonadati</taxon>
        <taxon>Pseudomonadota</taxon>
        <taxon>Alphaproteobacteria</taxon>
        <taxon>Hyphomicrobiales</taxon>
        <taxon>Aurantimonadaceae</taxon>
        <taxon>Jiella</taxon>
    </lineage>
</organism>
<dbReference type="Gene3D" id="3.10.490.10">
    <property type="entry name" value="Gamma-glutamyl cyclotransferase-like"/>
    <property type="match status" value="1"/>
</dbReference>
<dbReference type="InterPro" id="IPR036568">
    <property type="entry name" value="GGCT-like_sf"/>
</dbReference>
<dbReference type="Proteomes" id="UP000469011">
    <property type="component" value="Unassembled WGS sequence"/>
</dbReference>
<protein>
    <recommendedName>
        <fullName evidence="1">Gamma-glutamylcyclotransferase AIG2-like domain-containing protein</fullName>
    </recommendedName>
</protein>
<dbReference type="AlphaFoldDB" id="A0A6N9T3L6"/>
<dbReference type="InterPro" id="IPR009288">
    <property type="entry name" value="AIG2-like_dom"/>
</dbReference>
<evidence type="ECO:0000313" key="3">
    <source>
        <dbReference type="Proteomes" id="UP000469011"/>
    </source>
</evidence>
<dbReference type="RefSeq" id="WP_163464123.1">
    <property type="nucleotide sequence ID" value="NZ_JAAAMG010000012.1"/>
</dbReference>
<evidence type="ECO:0000259" key="1">
    <source>
        <dbReference type="Pfam" id="PF06094"/>
    </source>
</evidence>
<dbReference type="Pfam" id="PF06094">
    <property type="entry name" value="GGACT"/>
    <property type="match status" value="1"/>
</dbReference>
<dbReference type="InterPro" id="IPR013024">
    <property type="entry name" value="GGCT-like"/>
</dbReference>
<sequence length="141" mass="15005">MPDYFAFYGTLMDGAADADTPITEGLVQKVGPCRLAGTPRDHGAYPGYFPEQPAAAAVDGVAGGLVVAELHEILRPEAFAVFDAWENYDPADEAGSMYVRRKLPLAEPAGTVAWVYVSQLPAGDPAVPGGDWRAHRPRSSC</sequence>
<dbReference type="SUPFAM" id="SSF110857">
    <property type="entry name" value="Gamma-glutamyl cyclotransferase-like"/>
    <property type="match status" value="1"/>
</dbReference>
<reference evidence="2 3" key="1">
    <citation type="submission" date="2020-01" db="EMBL/GenBank/DDBJ databases">
        <title>Jiella pacifica sp. nov.</title>
        <authorList>
            <person name="Xue Z."/>
            <person name="Zhu S."/>
            <person name="Chen J."/>
            <person name="Yang J."/>
        </authorList>
    </citation>
    <scope>NUCLEOTIDE SEQUENCE [LARGE SCALE GENOMIC DNA]</scope>
    <source>
        <strain evidence="2 3">40Bstr34</strain>
    </source>
</reference>
<dbReference type="CDD" id="cd06661">
    <property type="entry name" value="GGCT_like"/>
    <property type="match status" value="1"/>
</dbReference>
<name>A0A6N9T3L6_9HYPH</name>
<evidence type="ECO:0000313" key="2">
    <source>
        <dbReference type="EMBL" id="NDW05841.1"/>
    </source>
</evidence>
<comment type="caution">
    <text evidence="2">The sequence shown here is derived from an EMBL/GenBank/DDBJ whole genome shotgun (WGS) entry which is preliminary data.</text>
</comment>
<feature type="domain" description="Gamma-glutamylcyclotransferase AIG2-like" evidence="1">
    <location>
        <begin position="7"/>
        <end position="133"/>
    </location>
</feature>
<gene>
    <name evidence="2" type="ORF">GTK09_15560</name>
</gene>
<proteinExistence type="predicted"/>
<dbReference type="EMBL" id="JAAAMG010000012">
    <property type="protein sequence ID" value="NDW05841.1"/>
    <property type="molecule type" value="Genomic_DNA"/>
</dbReference>